<dbReference type="EMBL" id="AMZH03016880">
    <property type="protein sequence ID" value="RRT43829.1"/>
    <property type="molecule type" value="Genomic_DNA"/>
</dbReference>
<organism evidence="1 2">
    <name type="scientific">Ensete ventricosum</name>
    <name type="common">Abyssinian banana</name>
    <name type="synonym">Musa ensete</name>
    <dbReference type="NCBI Taxonomy" id="4639"/>
    <lineage>
        <taxon>Eukaryota</taxon>
        <taxon>Viridiplantae</taxon>
        <taxon>Streptophyta</taxon>
        <taxon>Embryophyta</taxon>
        <taxon>Tracheophyta</taxon>
        <taxon>Spermatophyta</taxon>
        <taxon>Magnoliopsida</taxon>
        <taxon>Liliopsida</taxon>
        <taxon>Zingiberales</taxon>
        <taxon>Musaceae</taxon>
        <taxon>Ensete</taxon>
    </lineage>
</organism>
<dbReference type="AlphaFoldDB" id="A0A444D9I2"/>
<name>A0A444D9I2_ENSVE</name>
<sequence length="166" mass="18026">MMLLLLILVSSVSCEIVHEEVQDDDDLFLNTQKVRLSLHTTFRSILLGSSSFNLGFLWMLRRDSMDLGALKATVSCFCFHVDRFPFPPVFGEPFLEQSALVSAQGGAPGRSTTSHACSSARSAAENACVFLQVSTATSRSALATTTGRPRGVAQSALRLIYHLLVS</sequence>
<accession>A0A444D9I2</accession>
<dbReference type="Proteomes" id="UP000287651">
    <property type="component" value="Unassembled WGS sequence"/>
</dbReference>
<gene>
    <name evidence="1" type="ORF">B296_00056143</name>
</gene>
<protein>
    <submittedName>
        <fullName evidence="1">Uncharacterized protein</fullName>
    </submittedName>
</protein>
<reference evidence="1 2" key="1">
    <citation type="journal article" date="2014" name="Agronomy (Basel)">
        <title>A Draft Genome Sequence for Ensete ventricosum, the Drought-Tolerant Tree Against Hunger.</title>
        <authorList>
            <person name="Harrison J."/>
            <person name="Moore K.A."/>
            <person name="Paszkiewicz K."/>
            <person name="Jones T."/>
            <person name="Grant M."/>
            <person name="Ambacheew D."/>
            <person name="Muzemil S."/>
            <person name="Studholme D.J."/>
        </authorList>
    </citation>
    <scope>NUCLEOTIDE SEQUENCE [LARGE SCALE GENOMIC DNA]</scope>
</reference>
<evidence type="ECO:0000313" key="1">
    <source>
        <dbReference type="EMBL" id="RRT43829.1"/>
    </source>
</evidence>
<evidence type="ECO:0000313" key="2">
    <source>
        <dbReference type="Proteomes" id="UP000287651"/>
    </source>
</evidence>
<proteinExistence type="predicted"/>
<comment type="caution">
    <text evidence="1">The sequence shown here is derived from an EMBL/GenBank/DDBJ whole genome shotgun (WGS) entry which is preliminary data.</text>
</comment>